<dbReference type="PaxDb" id="3708-A0A078IBQ2"/>
<dbReference type="AlphaFoldDB" id="A0A078IBQ2"/>
<proteinExistence type="predicted"/>
<accession>A0A078IBQ2</accession>
<protein>
    <submittedName>
        <fullName evidence="1">BnaA03g48500D protein</fullName>
    </submittedName>
</protein>
<reference evidence="1 2" key="1">
    <citation type="journal article" date="2014" name="Science">
        <title>Plant genetics. Early allopolyploid evolution in the post-Neolithic Brassica napus oilseed genome.</title>
        <authorList>
            <person name="Chalhoub B."/>
            <person name="Denoeud F."/>
            <person name="Liu S."/>
            <person name="Parkin I.A."/>
            <person name="Tang H."/>
            <person name="Wang X."/>
            <person name="Chiquet J."/>
            <person name="Belcram H."/>
            <person name="Tong C."/>
            <person name="Samans B."/>
            <person name="Correa M."/>
            <person name="Da Silva C."/>
            <person name="Just J."/>
            <person name="Falentin C."/>
            <person name="Koh C.S."/>
            <person name="Le Clainche I."/>
            <person name="Bernard M."/>
            <person name="Bento P."/>
            <person name="Noel B."/>
            <person name="Labadie K."/>
            <person name="Alberti A."/>
            <person name="Charles M."/>
            <person name="Arnaud D."/>
            <person name="Guo H."/>
            <person name="Daviaud C."/>
            <person name="Alamery S."/>
            <person name="Jabbari K."/>
            <person name="Zhao M."/>
            <person name="Edger P.P."/>
            <person name="Chelaifa H."/>
            <person name="Tack D."/>
            <person name="Lassalle G."/>
            <person name="Mestiri I."/>
            <person name="Schnel N."/>
            <person name="Le Paslier M.C."/>
            <person name="Fan G."/>
            <person name="Renault V."/>
            <person name="Bayer P.E."/>
            <person name="Golicz A.A."/>
            <person name="Manoli S."/>
            <person name="Lee T.H."/>
            <person name="Thi V.H."/>
            <person name="Chalabi S."/>
            <person name="Hu Q."/>
            <person name="Fan C."/>
            <person name="Tollenaere R."/>
            <person name="Lu Y."/>
            <person name="Battail C."/>
            <person name="Shen J."/>
            <person name="Sidebottom C.H."/>
            <person name="Wang X."/>
            <person name="Canaguier A."/>
            <person name="Chauveau A."/>
            <person name="Berard A."/>
            <person name="Deniot G."/>
            <person name="Guan M."/>
            <person name="Liu Z."/>
            <person name="Sun F."/>
            <person name="Lim Y.P."/>
            <person name="Lyons E."/>
            <person name="Town C.D."/>
            <person name="Bancroft I."/>
            <person name="Wang X."/>
            <person name="Meng J."/>
            <person name="Ma J."/>
            <person name="Pires J.C."/>
            <person name="King G.J."/>
            <person name="Brunel D."/>
            <person name="Delourme R."/>
            <person name="Renard M."/>
            <person name="Aury J.M."/>
            <person name="Adams K.L."/>
            <person name="Batley J."/>
            <person name="Snowdon R.J."/>
            <person name="Tost J."/>
            <person name="Edwards D."/>
            <person name="Zhou Y."/>
            <person name="Hua W."/>
            <person name="Sharpe A.G."/>
            <person name="Paterson A.H."/>
            <person name="Guan C."/>
            <person name="Wincker P."/>
        </authorList>
    </citation>
    <scope>NUCLEOTIDE SEQUENCE [LARGE SCALE GENOMIC DNA]</scope>
    <source>
        <strain evidence="2">cv. Darmor-bzh</strain>
    </source>
</reference>
<keyword evidence="2" id="KW-1185">Reference proteome</keyword>
<evidence type="ECO:0000313" key="2">
    <source>
        <dbReference type="Proteomes" id="UP000028999"/>
    </source>
</evidence>
<dbReference type="EMBL" id="LK032681">
    <property type="protein sequence ID" value="CDY46658.1"/>
    <property type="molecule type" value="Genomic_DNA"/>
</dbReference>
<name>A0A078IBQ2_BRANA</name>
<organism evidence="1 2">
    <name type="scientific">Brassica napus</name>
    <name type="common">Rape</name>
    <dbReference type="NCBI Taxonomy" id="3708"/>
    <lineage>
        <taxon>Eukaryota</taxon>
        <taxon>Viridiplantae</taxon>
        <taxon>Streptophyta</taxon>
        <taxon>Embryophyta</taxon>
        <taxon>Tracheophyta</taxon>
        <taxon>Spermatophyta</taxon>
        <taxon>Magnoliopsida</taxon>
        <taxon>eudicotyledons</taxon>
        <taxon>Gunneridae</taxon>
        <taxon>Pentapetalae</taxon>
        <taxon>rosids</taxon>
        <taxon>malvids</taxon>
        <taxon>Brassicales</taxon>
        <taxon>Brassicaceae</taxon>
        <taxon>Brassiceae</taxon>
        <taxon>Brassica</taxon>
    </lineage>
</organism>
<sequence>MDCLGSALGSFLAEAGRGICRSTYTRAIYTIRFKSNIKALNKALNGLVDVQNKVEKDLKTLEIKGKSLNVQLRRWLREIFSTYFLWKEDLY</sequence>
<gene>
    <name evidence="1" type="primary">BnaA03g48500D</name>
    <name evidence="1" type="ORF">GSBRNA2T00085952001</name>
</gene>
<dbReference type="Proteomes" id="UP000028999">
    <property type="component" value="Unassembled WGS sequence"/>
</dbReference>
<dbReference type="Gramene" id="CDY46658">
    <property type="protein sequence ID" value="CDY46658"/>
    <property type="gene ID" value="GSBRNA2T00085952001"/>
</dbReference>
<evidence type="ECO:0000313" key="1">
    <source>
        <dbReference type="EMBL" id="CDY46658.1"/>
    </source>
</evidence>